<evidence type="ECO:0000256" key="2">
    <source>
        <dbReference type="ARBA" id="ARBA00022448"/>
    </source>
</evidence>
<keyword evidence="3" id="KW-0547">Nucleotide-binding</keyword>
<dbReference type="CDD" id="cd03224">
    <property type="entry name" value="ABC_TM1139_LivF_branched"/>
    <property type="match status" value="1"/>
</dbReference>
<evidence type="ECO:0000256" key="4">
    <source>
        <dbReference type="ARBA" id="ARBA00022840"/>
    </source>
</evidence>
<sequence>MMRHAADVPAGSGSPSPNGLTSSANAGLSMRGVTAGYYSHDLVLNNVSLIARPGKVTVLLGPNGSGKSTALRVLYGLLRPRSGQILLDGREITTVPPQRRLALGMALLPQGRSVFPELTVQENLEIGGWLLGRDRRRLAAALEAVYARYPLLKEWRQKQAGGLSGGQQRLVEIGRMMVADPRVILIDEPSVGLAPVIVDQVYEEIARLKEEQRTILLVDQNVRAAVALADYVYTLEYGRNNLEGERGAFEDRLEALIKSWLRF</sequence>
<comment type="caution">
    <text evidence="8">The sequence shown here is derived from an EMBL/GenBank/DDBJ whole genome shotgun (WGS) entry which is preliminary data.</text>
</comment>
<keyword evidence="9" id="KW-1185">Reference proteome</keyword>
<dbReference type="PANTHER" id="PTHR43820">
    <property type="entry name" value="HIGH-AFFINITY BRANCHED-CHAIN AMINO ACID TRANSPORT ATP-BINDING PROTEIN LIVF"/>
    <property type="match status" value="1"/>
</dbReference>
<reference evidence="8 9" key="1">
    <citation type="journal article" date="2019" name="Int. J. Syst. Evol. Microbiol.">
        <title>Thermogemmatispora aurantia sp. nov. and Thermogemmatispora argillosa sp. nov., within the class Ktedonobacteria, and emended description of the genus Thermogemmatispora.</title>
        <authorList>
            <person name="Zheng Y."/>
            <person name="Wang C.M."/>
            <person name="Sakai Y."/>
            <person name="Abe K."/>
            <person name="Yokota A."/>
            <person name="Yabe S."/>
        </authorList>
    </citation>
    <scope>NUCLEOTIDE SEQUENCE [LARGE SCALE GENOMIC DNA]</scope>
    <source>
        <strain evidence="8 9">A1-2</strain>
    </source>
</reference>
<dbReference type="SMART" id="SM00382">
    <property type="entry name" value="AAA"/>
    <property type="match status" value="1"/>
</dbReference>
<feature type="compositionally biased region" description="Polar residues" evidence="6">
    <location>
        <begin position="13"/>
        <end position="23"/>
    </location>
</feature>
<dbReference type="AlphaFoldDB" id="A0A5J4K5T9"/>
<dbReference type="SUPFAM" id="SSF52540">
    <property type="entry name" value="P-loop containing nucleoside triphosphate hydrolases"/>
    <property type="match status" value="1"/>
</dbReference>
<feature type="domain" description="ABC transporter" evidence="7">
    <location>
        <begin position="28"/>
        <end position="262"/>
    </location>
</feature>
<evidence type="ECO:0000313" key="8">
    <source>
        <dbReference type="EMBL" id="GER82873.1"/>
    </source>
</evidence>
<protein>
    <submittedName>
        <fullName evidence="8">ABC transporter ATP-binding protein</fullName>
    </submittedName>
</protein>
<dbReference type="Proteomes" id="UP000334820">
    <property type="component" value="Unassembled WGS sequence"/>
</dbReference>
<keyword evidence="5" id="KW-0029">Amino-acid transport</keyword>
<organism evidence="8 9">
    <name type="scientific">Thermogemmatispora aurantia</name>
    <dbReference type="NCBI Taxonomy" id="2045279"/>
    <lineage>
        <taxon>Bacteria</taxon>
        <taxon>Bacillati</taxon>
        <taxon>Chloroflexota</taxon>
        <taxon>Ktedonobacteria</taxon>
        <taxon>Thermogemmatisporales</taxon>
        <taxon>Thermogemmatisporaceae</taxon>
        <taxon>Thermogemmatispora</taxon>
    </lineage>
</organism>
<dbReference type="GO" id="GO:0016887">
    <property type="term" value="F:ATP hydrolysis activity"/>
    <property type="evidence" value="ECO:0007669"/>
    <property type="project" value="InterPro"/>
</dbReference>
<dbReference type="GO" id="GO:0015658">
    <property type="term" value="F:branched-chain amino acid transmembrane transporter activity"/>
    <property type="evidence" value="ECO:0007669"/>
    <property type="project" value="TreeGrafter"/>
</dbReference>
<dbReference type="InterPro" id="IPR052156">
    <property type="entry name" value="BCAA_Transport_ATP-bd_LivF"/>
</dbReference>
<dbReference type="PROSITE" id="PS50893">
    <property type="entry name" value="ABC_TRANSPORTER_2"/>
    <property type="match status" value="1"/>
</dbReference>
<evidence type="ECO:0000256" key="6">
    <source>
        <dbReference type="SAM" id="MobiDB-lite"/>
    </source>
</evidence>
<comment type="similarity">
    <text evidence="1">Belongs to the ABC transporter superfamily.</text>
</comment>
<keyword evidence="4 8" id="KW-0067">ATP-binding</keyword>
<evidence type="ECO:0000259" key="7">
    <source>
        <dbReference type="PROSITE" id="PS50893"/>
    </source>
</evidence>
<dbReference type="RefSeq" id="WP_151727716.1">
    <property type="nucleotide sequence ID" value="NZ_BKZV01000002.1"/>
</dbReference>
<name>A0A5J4K5T9_9CHLR</name>
<dbReference type="InterPro" id="IPR027417">
    <property type="entry name" value="P-loop_NTPase"/>
</dbReference>
<dbReference type="Gene3D" id="3.40.50.300">
    <property type="entry name" value="P-loop containing nucleotide triphosphate hydrolases"/>
    <property type="match status" value="1"/>
</dbReference>
<dbReference type="InterPro" id="IPR003593">
    <property type="entry name" value="AAA+_ATPase"/>
</dbReference>
<dbReference type="PANTHER" id="PTHR43820:SF4">
    <property type="entry name" value="HIGH-AFFINITY BRANCHED-CHAIN AMINO ACID TRANSPORT ATP-BINDING PROTEIN LIVF"/>
    <property type="match status" value="1"/>
</dbReference>
<dbReference type="GO" id="GO:0015807">
    <property type="term" value="P:L-amino acid transport"/>
    <property type="evidence" value="ECO:0007669"/>
    <property type="project" value="TreeGrafter"/>
</dbReference>
<dbReference type="InterPro" id="IPR017871">
    <property type="entry name" value="ABC_transporter-like_CS"/>
</dbReference>
<gene>
    <name evidence="8" type="ORF">KTAU_15100</name>
</gene>
<dbReference type="InterPro" id="IPR003439">
    <property type="entry name" value="ABC_transporter-like_ATP-bd"/>
</dbReference>
<dbReference type="EMBL" id="BKZV01000002">
    <property type="protein sequence ID" value="GER82873.1"/>
    <property type="molecule type" value="Genomic_DNA"/>
</dbReference>
<dbReference type="PROSITE" id="PS00211">
    <property type="entry name" value="ABC_TRANSPORTER_1"/>
    <property type="match status" value="1"/>
</dbReference>
<accession>A0A5J4K5T9</accession>
<evidence type="ECO:0000256" key="3">
    <source>
        <dbReference type="ARBA" id="ARBA00022741"/>
    </source>
</evidence>
<keyword evidence="2" id="KW-0813">Transport</keyword>
<feature type="region of interest" description="Disordered" evidence="6">
    <location>
        <begin position="1"/>
        <end position="23"/>
    </location>
</feature>
<dbReference type="Pfam" id="PF00005">
    <property type="entry name" value="ABC_tran"/>
    <property type="match status" value="1"/>
</dbReference>
<evidence type="ECO:0000256" key="5">
    <source>
        <dbReference type="ARBA" id="ARBA00022970"/>
    </source>
</evidence>
<evidence type="ECO:0000313" key="9">
    <source>
        <dbReference type="Proteomes" id="UP000334820"/>
    </source>
</evidence>
<dbReference type="GO" id="GO:0005524">
    <property type="term" value="F:ATP binding"/>
    <property type="evidence" value="ECO:0007669"/>
    <property type="project" value="UniProtKB-KW"/>
</dbReference>
<proteinExistence type="inferred from homology"/>
<evidence type="ECO:0000256" key="1">
    <source>
        <dbReference type="ARBA" id="ARBA00005417"/>
    </source>
</evidence>